<feature type="domain" description="Formyl transferase N-terminal" evidence="6">
    <location>
        <begin position="1"/>
        <end position="184"/>
    </location>
</feature>
<dbReference type="STRING" id="1035195.HMPREF9997_01066"/>
<dbReference type="RefSeq" id="WP_006063304.1">
    <property type="nucleotide sequence ID" value="NZ_KB290831.1"/>
</dbReference>
<proteinExistence type="inferred from homology"/>
<gene>
    <name evidence="5" type="primary">fmt</name>
    <name evidence="8" type="ORF">HMPREF9997_01066</name>
</gene>
<dbReference type="InterPro" id="IPR011034">
    <property type="entry name" value="Formyl_transferase-like_C_sf"/>
</dbReference>
<dbReference type="PANTHER" id="PTHR11138">
    <property type="entry name" value="METHIONYL-TRNA FORMYLTRANSFERASE"/>
    <property type="match status" value="1"/>
</dbReference>
<dbReference type="InterPro" id="IPR005793">
    <property type="entry name" value="Formyl_trans_C"/>
</dbReference>
<dbReference type="Pfam" id="PF00551">
    <property type="entry name" value="Formyl_trans_N"/>
    <property type="match status" value="1"/>
</dbReference>
<dbReference type="Pfam" id="PF02911">
    <property type="entry name" value="Formyl_trans_C"/>
    <property type="match status" value="1"/>
</dbReference>
<dbReference type="FunFam" id="3.40.50.12230:FF:000001">
    <property type="entry name" value="Methionyl-tRNA formyltransferase"/>
    <property type="match status" value="1"/>
</dbReference>
<dbReference type="EC" id="2.1.2.9" evidence="2 5"/>
<evidence type="ECO:0000256" key="4">
    <source>
        <dbReference type="ARBA" id="ARBA00022917"/>
    </source>
</evidence>
<comment type="caution">
    <text evidence="8">The sequence shown here is derived from an EMBL/GenBank/DDBJ whole genome shotgun (WGS) entry which is preliminary data.</text>
</comment>
<dbReference type="HOGENOM" id="CLU_033347_1_0_11"/>
<dbReference type="PANTHER" id="PTHR11138:SF5">
    <property type="entry name" value="METHIONYL-TRNA FORMYLTRANSFERASE, MITOCHONDRIAL"/>
    <property type="match status" value="1"/>
</dbReference>
<dbReference type="EMBL" id="AMEM01000017">
    <property type="protein sequence ID" value="EKX90571.1"/>
    <property type="molecule type" value="Genomic_DNA"/>
</dbReference>
<dbReference type="AlphaFoldDB" id="L1MI12"/>
<dbReference type="NCBIfam" id="TIGR00460">
    <property type="entry name" value="fmt"/>
    <property type="match status" value="1"/>
</dbReference>
<dbReference type="GO" id="GO:0005829">
    <property type="term" value="C:cytosol"/>
    <property type="evidence" value="ECO:0007669"/>
    <property type="project" value="TreeGrafter"/>
</dbReference>
<evidence type="ECO:0000256" key="1">
    <source>
        <dbReference type="ARBA" id="ARBA00010699"/>
    </source>
</evidence>
<dbReference type="eggNOG" id="COG0223">
    <property type="taxonomic scope" value="Bacteria"/>
</dbReference>
<dbReference type="CDD" id="cd08704">
    <property type="entry name" value="Met_tRNA_FMT_C"/>
    <property type="match status" value="1"/>
</dbReference>
<evidence type="ECO:0000313" key="8">
    <source>
        <dbReference type="EMBL" id="EKX90571.1"/>
    </source>
</evidence>
<keyword evidence="4 5" id="KW-0648">Protein biosynthesis</keyword>
<sequence length="316" mass="33701">MRIVFAGTPDPAVVALQHLIDSGHDVVGVITRPDARKGRGRTIHPSPVAALAEKHALPVVKPTSLKPGTEDGDDVRERLRQWQPECIPVVAYGNLITSDLLDVAPHGWVNLHFSLLPAWRGAAPVQAAILHGDDITGASTFRIEQGLDTGPVLGSITEPIHPTDTSDDLLTRLAYKGAELLVATLDGLEAGTVVARPQDGTATYAPKIDKQDAHIDWQQPAHVIDRQIRAHTPAPGAWTMMGEDRVKVGPVTQASPEGSAPDHPGHVVVTKRGVFVGTGTDPVQLGQMQVPGKKMMSASDWARGAQVHGDEGVVWQ</sequence>
<reference evidence="8 9" key="1">
    <citation type="submission" date="2012-05" db="EMBL/GenBank/DDBJ databases">
        <authorList>
            <person name="Weinstock G."/>
            <person name="Sodergren E."/>
            <person name="Lobos E.A."/>
            <person name="Fulton L."/>
            <person name="Fulton R."/>
            <person name="Courtney L."/>
            <person name="Fronick C."/>
            <person name="O'Laughlin M."/>
            <person name="Godfrey J."/>
            <person name="Wilson R.M."/>
            <person name="Miner T."/>
            <person name="Farmer C."/>
            <person name="Delehaunty K."/>
            <person name="Cordes M."/>
            <person name="Minx P."/>
            <person name="Tomlinson C."/>
            <person name="Chen J."/>
            <person name="Wollam A."/>
            <person name="Pepin K.H."/>
            <person name="Bhonagiri V."/>
            <person name="Zhang X."/>
            <person name="Suruliraj S."/>
            <person name="Warren W."/>
            <person name="Mitreva M."/>
            <person name="Mardis E.R."/>
            <person name="Wilson R.K."/>
        </authorList>
    </citation>
    <scope>NUCLEOTIDE SEQUENCE [LARGE SCALE GENOMIC DNA]</scope>
    <source>
        <strain evidence="8 9">F0235</strain>
    </source>
</reference>
<evidence type="ECO:0000259" key="6">
    <source>
        <dbReference type="Pfam" id="PF00551"/>
    </source>
</evidence>
<feature type="domain" description="Formyl transferase C-terminal" evidence="7">
    <location>
        <begin position="207"/>
        <end position="305"/>
    </location>
</feature>
<evidence type="ECO:0000256" key="5">
    <source>
        <dbReference type="HAMAP-Rule" id="MF_00182"/>
    </source>
</evidence>
<evidence type="ECO:0000256" key="2">
    <source>
        <dbReference type="ARBA" id="ARBA00012261"/>
    </source>
</evidence>
<dbReference type="InterPro" id="IPR044135">
    <property type="entry name" value="Met-tRNA-FMT_C"/>
</dbReference>
<organism evidence="8 9">
    <name type="scientific">Corynebacterium durum F0235</name>
    <dbReference type="NCBI Taxonomy" id="1035195"/>
    <lineage>
        <taxon>Bacteria</taxon>
        <taxon>Bacillati</taxon>
        <taxon>Actinomycetota</taxon>
        <taxon>Actinomycetes</taxon>
        <taxon>Mycobacteriales</taxon>
        <taxon>Corynebacteriaceae</taxon>
        <taxon>Corynebacterium</taxon>
    </lineage>
</organism>
<dbReference type="Gene3D" id="3.40.50.12230">
    <property type="match status" value="1"/>
</dbReference>
<comment type="catalytic activity">
    <reaction evidence="5">
        <text>L-methionyl-tRNA(fMet) + (6R)-10-formyltetrahydrofolate = N-formyl-L-methionyl-tRNA(fMet) + (6S)-5,6,7,8-tetrahydrofolate + H(+)</text>
        <dbReference type="Rhea" id="RHEA:24380"/>
        <dbReference type="Rhea" id="RHEA-COMP:9952"/>
        <dbReference type="Rhea" id="RHEA-COMP:9953"/>
        <dbReference type="ChEBI" id="CHEBI:15378"/>
        <dbReference type="ChEBI" id="CHEBI:57453"/>
        <dbReference type="ChEBI" id="CHEBI:78530"/>
        <dbReference type="ChEBI" id="CHEBI:78844"/>
        <dbReference type="ChEBI" id="CHEBI:195366"/>
        <dbReference type="EC" id="2.1.2.9"/>
    </reaction>
</comment>
<evidence type="ECO:0000259" key="7">
    <source>
        <dbReference type="Pfam" id="PF02911"/>
    </source>
</evidence>
<evidence type="ECO:0000256" key="3">
    <source>
        <dbReference type="ARBA" id="ARBA00022679"/>
    </source>
</evidence>
<dbReference type="InterPro" id="IPR041711">
    <property type="entry name" value="Met-tRNA-FMT_N"/>
</dbReference>
<dbReference type="SUPFAM" id="SSF50486">
    <property type="entry name" value="FMT C-terminal domain-like"/>
    <property type="match status" value="1"/>
</dbReference>
<dbReference type="OrthoDB" id="9802815at2"/>
<keyword evidence="9" id="KW-1185">Reference proteome</keyword>
<dbReference type="HAMAP" id="MF_00182">
    <property type="entry name" value="Formyl_trans"/>
    <property type="match status" value="1"/>
</dbReference>
<dbReference type="PATRIC" id="fig|1035195.3.peg.951"/>
<dbReference type="SUPFAM" id="SSF53328">
    <property type="entry name" value="Formyltransferase"/>
    <property type="match status" value="1"/>
</dbReference>
<accession>L1MI12</accession>
<feature type="binding site" evidence="5">
    <location>
        <begin position="114"/>
        <end position="117"/>
    </location>
    <ligand>
        <name>(6S)-5,6,7,8-tetrahydrofolate</name>
        <dbReference type="ChEBI" id="CHEBI:57453"/>
    </ligand>
</feature>
<dbReference type="Proteomes" id="UP000010445">
    <property type="component" value="Unassembled WGS sequence"/>
</dbReference>
<dbReference type="InterPro" id="IPR036477">
    <property type="entry name" value="Formyl_transf_N_sf"/>
</dbReference>
<dbReference type="InterPro" id="IPR002376">
    <property type="entry name" value="Formyl_transf_N"/>
</dbReference>
<dbReference type="CDD" id="cd08646">
    <property type="entry name" value="FMT_core_Met-tRNA-FMT_N"/>
    <property type="match status" value="1"/>
</dbReference>
<protein>
    <recommendedName>
        <fullName evidence="2 5">Methionyl-tRNA formyltransferase</fullName>
        <ecNumber evidence="2 5">2.1.2.9</ecNumber>
    </recommendedName>
</protein>
<comment type="function">
    <text evidence="5">Attaches a formyl group to the free amino group of methionyl-tRNA(fMet). The formyl group appears to play a dual role in the initiator identity of N-formylmethionyl-tRNA by promoting its recognition by IF2 and preventing the misappropriation of this tRNA by the elongation apparatus.</text>
</comment>
<dbReference type="GO" id="GO:0004479">
    <property type="term" value="F:methionyl-tRNA formyltransferase activity"/>
    <property type="evidence" value="ECO:0007669"/>
    <property type="project" value="UniProtKB-UniRule"/>
</dbReference>
<name>L1MI12_9CORY</name>
<comment type="similarity">
    <text evidence="1 5">Belongs to the Fmt family.</text>
</comment>
<keyword evidence="3 5" id="KW-0808">Transferase</keyword>
<evidence type="ECO:0000313" key="9">
    <source>
        <dbReference type="Proteomes" id="UP000010445"/>
    </source>
</evidence>
<dbReference type="InterPro" id="IPR005794">
    <property type="entry name" value="Fmt"/>
</dbReference>